<dbReference type="Proteomes" id="UP000515152">
    <property type="component" value="Chromosome 2"/>
</dbReference>
<proteinExistence type="inferred from homology"/>
<dbReference type="GO" id="GO:0007034">
    <property type="term" value="P:vacuolar transport"/>
    <property type="evidence" value="ECO:0007669"/>
    <property type="project" value="InterPro"/>
</dbReference>
<evidence type="ECO:0000256" key="3">
    <source>
        <dbReference type="SAM" id="MobiDB-lite"/>
    </source>
</evidence>
<evidence type="ECO:0000313" key="5">
    <source>
        <dbReference type="RefSeq" id="XP_012675258.1"/>
    </source>
</evidence>
<sequence length="217" mass="24379">MASLFKKKTVDDIIKEQGKELRGTQRQITRDRAALEKQEKQMEMEIKKMAKTGNREACKILAKELVQLRKQKNLTYAVSSKVTSMSTQTKVMNSQMKMAGAMSTSAKTMQAVNKKMDPKKTLKTMQDFQKENLKMGMTEDMINNTLDEIFEESGDEEESQDIVSQVLDEIGIEISGKMSRAPAAGKSPLHSSKTRTTSCPTISDDEIERQLKALGMD</sequence>
<dbReference type="RefSeq" id="XP_012675258.1">
    <property type="nucleotide sequence ID" value="XM_012819804.3"/>
</dbReference>
<dbReference type="Gene3D" id="6.10.140.1230">
    <property type="match status" value="1"/>
</dbReference>
<accession>A0A6P3VMR0</accession>
<dbReference type="AlphaFoldDB" id="A0A6P3VMR0"/>
<dbReference type="GeneID" id="105893391"/>
<feature type="region of interest" description="Disordered" evidence="3">
    <location>
        <begin position="176"/>
        <end position="205"/>
    </location>
</feature>
<dbReference type="PANTHER" id="PTHR10476">
    <property type="entry name" value="CHARGED MULTIVESICULAR BODY PROTEIN"/>
    <property type="match status" value="1"/>
</dbReference>
<dbReference type="InterPro" id="IPR005024">
    <property type="entry name" value="Snf7_fam"/>
</dbReference>
<gene>
    <name evidence="5" type="primary">chmp2ba</name>
</gene>
<protein>
    <submittedName>
        <fullName evidence="5">Charged multivesicular body protein 2Ba</fullName>
    </submittedName>
</protein>
<keyword evidence="2" id="KW-0175">Coiled coil</keyword>
<reference evidence="5" key="1">
    <citation type="submission" date="2025-08" db="UniProtKB">
        <authorList>
            <consortium name="RefSeq"/>
        </authorList>
    </citation>
    <scope>IDENTIFICATION</scope>
</reference>
<evidence type="ECO:0000313" key="4">
    <source>
        <dbReference type="Proteomes" id="UP000515152"/>
    </source>
</evidence>
<organism evidence="4 5">
    <name type="scientific">Clupea harengus</name>
    <name type="common">Atlantic herring</name>
    <dbReference type="NCBI Taxonomy" id="7950"/>
    <lineage>
        <taxon>Eukaryota</taxon>
        <taxon>Metazoa</taxon>
        <taxon>Chordata</taxon>
        <taxon>Craniata</taxon>
        <taxon>Vertebrata</taxon>
        <taxon>Euteleostomi</taxon>
        <taxon>Actinopterygii</taxon>
        <taxon>Neopterygii</taxon>
        <taxon>Teleostei</taxon>
        <taxon>Clupei</taxon>
        <taxon>Clupeiformes</taxon>
        <taxon>Clupeoidei</taxon>
        <taxon>Clupeidae</taxon>
        <taxon>Clupea</taxon>
    </lineage>
</organism>
<feature type="compositionally biased region" description="Polar residues" evidence="3">
    <location>
        <begin position="189"/>
        <end position="201"/>
    </location>
</feature>
<feature type="coiled-coil region" evidence="2">
    <location>
        <begin position="21"/>
        <end position="52"/>
    </location>
</feature>
<dbReference type="KEGG" id="char:105893391"/>
<keyword evidence="4" id="KW-1185">Reference proteome</keyword>
<comment type="similarity">
    <text evidence="1">Belongs to the SNF7 family.</text>
</comment>
<dbReference type="CTD" id="569532"/>
<evidence type="ECO:0000256" key="1">
    <source>
        <dbReference type="ARBA" id="ARBA00006190"/>
    </source>
</evidence>
<name>A0A6P3VMR0_CLUHA</name>
<dbReference type="OrthoDB" id="5594417at2759"/>
<dbReference type="Pfam" id="PF03357">
    <property type="entry name" value="Snf7"/>
    <property type="match status" value="1"/>
</dbReference>
<evidence type="ECO:0000256" key="2">
    <source>
        <dbReference type="SAM" id="Coils"/>
    </source>
</evidence>